<feature type="active site" evidence="4">
    <location>
        <position position="486"/>
    </location>
</feature>
<dbReference type="NCBIfam" id="NF001989">
    <property type="entry name" value="PRK00784.1"/>
    <property type="match status" value="1"/>
</dbReference>
<dbReference type="RefSeq" id="WP_005539661.1">
    <property type="nucleotide sequence ID" value="NZ_JH378830.1"/>
</dbReference>
<dbReference type="InterPro" id="IPR011698">
    <property type="entry name" value="GATase_3"/>
</dbReference>
<dbReference type="eggNOG" id="COG1492">
    <property type="taxonomic scope" value="Bacteria"/>
</dbReference>
<dbReference type="Pfam" id="PF07685">
    <property type="entry name" value="GATase_3"/>
    <property type="match status" value="1"/>
</dbReference>
<dbReference type="InterPro" id="IPR033949">
    <property type="entry name" value="CobQ_GATase1"/>
</dbReference>
<dbReference type="SUPFAM" id="SSF52540">
    <property type="entry name" value="P-loop containing nucleoside triphosphate hydrolases"/>
    <property type="match status" value="1"/>
</dbReference>
<dbReference type="EMBL" id="ACZL01000011">
    <property type="protein sequence ID" value="EHI56257.1"/>
    <property type="molecule type" value="Genomic_DNA"/>
</dbReference>
<dbReference type="InterPro" id="IPR004459">
    <property type="entry name" value="CobQ_synth"/>
</dbReference>
<keyword evidence="2 4" id="KW-0169">Cobalamin biosynthesis</keyword>
<dbReference type="AlphaFoldDB" id="G5GG47"/>
<dbReference type="STRING" id="679200.HMPREF9333_00536"/>
<dbReference type="PANTHER" id="PTHR21343:SF1">
    <property type="entry name" value="COBYRIC ACID SYNTHASE"/>
    <property type="match status" value="1"/>
</dbReference>
<dbReference type="GO" id="GO:0009236">
    <property type="term" value="P:cobalamin biosynthetic process"/>
    <property type="evidence" value="ECO:0007669"/>
    <property type="project" value="UniProtKB-UniRule"/>
</dbReference>
<proteinExistence type="inferred from homology"/>
<dbReference type="PROSITE" id="PS51274">
    <property type="entry name" value="GATASE_COBBQ"/>
    <property type="match status" value="1"/>
</dbReference>
<dbReference type="GO" id="GO:0003824">
    <property type="term" value="F:catalytic activity"/>
    <property type="evidence" value="ECO:0007669"/>
    <property type="project" value="InterPro"/>
</dbReference>
<feature type="domain" description="CobQ/CobB/MinD/ParA nucleotide binding" evidence="5">
    <location>
        <begin position="5"/>
        <end position="229"/>
    </location>
</feature>
<gene>
    <name evidence="4" type="primary">cobQ</name>
    <name evidence="7" type="ORF">HMPREF9333_00536</name>
</gene>
<comment type="caution">
    <text evidence="7">The sequence shown here is derived from an EMBL/GenBank/DDBJ whole genome shotgun (WGS) entry which is preliminary data.</text>
</comment>
<dbReference type="CDD" id="cd01750">
    <property type="entry name" value="GATase1_CobQ"/>
    <property type="match status" value="1"/>
</dbReference>
<accession>G5GG47</accession>
<dbReference type="SUPFAM" id="SSF52317">
    <property type="entry name" value="Class I glutamine amidotransferase-like"/>
    <property type="match status" value="1"/>
</dbReference>
<keyword evidence="3 4" id="KW-0315">Glutamine amidotransferase</keyword>
<feature type="domain" description="CobB/CobQ-like glutamine amidotransferase" evidence="6">
    <location>
        <begin position="279"/>
        <end position="492"/>
    </location>
</feature>
<dbReference type="OrthoDB" id="9808302at2"/>
<dbReference type="InterPro" id="IPR002586">
    <property type="entry name" value="CobQ/CobB/MinD/ParA_Nub-bd_dom"/>
</dbReference>
<dbReference type="InterPro" id="IPR029062">
    <property type="entry name" value="Class_I_gatase-like"/>
</dbReference>
<feature type="active site" description="Nucleophile" evidence="4">
    <location>
        <position position="361"/>
    </location>
</feature>
<evidence type="ECO:0000256" key="2">
    <source>
        <dbReference type="ARBA" id="ARBA00022573"/>
    </source>
</evidence>
<dbReference type="PANTHER" id="PTHR21343">
    <property type="entry name" value="DETHIOBIOTIN SYNTHETASE"/>
    <property type="match status" value="1"/>
</dbReference>
<comment type="similarity">
    <text evidence="4">Belongs to the CobB/CobQ family. CobQ subfamily.</text>
</comment>
<dbReference type="PATRIC" id="fig|679200.3.peg.566"/>
<dbReference type="InterPro" id="IPR047045">
    <property type="entry name" value="CobQ_N"/>
</dbReference>
<dbReference type="Pfam" id="PF01656">
    <property type="entry name" value="CbiA"/>
    <property type="match status" value="1"/>
</dbReference>
<dbReference type="Proteomes" id="UP000003011">
    <property type="component" value="Unassembled WGS sequence"/>
</dbReference>
<dbReference type="Gene3D" id="3.40.50.300">
    <property type="entry name" value="P-loop containing nucleotide triphosphate hydrolases"/>
    <property type="match status" value="1"/>
</dbReference>
<organism evidence="7 8">
    <name type="scientific">Johnsonella ignava ATCC 51276</name>
    <dbReference type="NCBI Taxonomy" id="679200"/>
    <lineage>
        <taxon>Bacteria</taxon>
        <taxon>Bacillati</taxon>
        <taxon>Bacillota</taxon>
        <taxon>Clostridia</taxon>
        <taxon>Lachnospirales</taxon>
        <taxon>Lachnospiraceae</taxon>
        <taxon>Johnsonella</taxon>
    </lineage>
</organism>
<comment type="pathway">
    <text evidence="1 4">Cofactor biosynthesis; adenosylcobalamin biosynthesis.</text>
</comment>
<evidence type="ECO:0000259" key="6">
    <source>
        <dbReference type="Pfam" id="PF07685"/>
    </source>
</evidence>
<evidence type="ECO:0000313" key="8">
    <source>
        <dbReference type="Proteomes" id="UP000003011"/>
    </source>
</evidence>
<dbReference type="InterPro" id="IPR027417">
    <property type="entry name" value="P-loop_NTPase"/>
</dbReference>
<evidence type="ECO:0000256" key="3">
    <source>
        <dbReference type="ARBA" id="ARBA00022962"/>
    </source>
</evidence>
<dbReference type="Gene3D" id="3.40.50.880">
    <property type="match status" value="1"/>
</dbReference>
<reference evidence="7 8" key="1">
    <citation type="submission" date="2011-08" db="EMBL/GenBank/DDBJ databases">
        <title>The Genome Sequence of Johnsonella ignava ATCC 51276.</title>
        <authorList>
            <consortium name="The Broad Institute Genome Sequencing Platform"/>
            <person name="Earl A."/>
            <person name="Ward D."/>
            <person name="Feldgarden M."/>
            <person name="Gevers D."/>
            <person name="Izard J."/>
            <person name="Blanton J.M."/>
            <person name="Baranova O.V."/>
            <person name="Dewhirst F.E."/>
            <person name="Young S.K."/>
            <person name="Zeng Q."/>
            <person name="Gargeya S."/>
            <person name="Fitzgerald M."/>
            <person name="Haas B."/>
            <person name="Abouelleil A."/>
            <person name="Alvarado L."/>
            <person name="Arachchi H.M."/>
            <person name="Berlin A."/>
            <person name="Brown A."/>
            <person name="Chapman S.B."/>
            <person name="Chen Z."/>
            <person name="Dunbar C."/>
            <person name="Freedman E."/>
            <person name="Gearin G."/>
            <person name="Gellesch M."/>
            <person name="Goldberg J."/>
            <person name="Griggs A."/>
            <person name="Gujja S."/>
            <person name="Heiman D."/>
            <person name="Howarth C."/>
            <person name="Larson L."/>
            <person name="Lui A."/>
            <person name="MacDonald P.J.P."/>
            <person name="Montmayeur A."/>
            <person name="Murphy C."/>
            <person name="Neiman D."/>
            <person name="Pearson M."/>
            <person name="Priest M."/>
            <person name="Roberts A."/>
            <person name="Saif S."/>
            <person name="Shea T."/>
            <person name="Shenoy N."/>
            <person name="Sisk P."/>
            <person name="Stolte C."/>
            <person name="Sykes S."/>
            <person name="Wortman J."/>
            <person name="Nusbaum C."/>
            <person name="Birren B."/>
        </authorList>
    </citation>
    <scope>NUCLEOTIDE SEQUENCE [LARGE SCALE GENOMIC DNA]</scope>
    <source>
        <strain evidence="7 8">ATCC 51276</strain>
    </source>
</reference>
<protein>
    <recommendedName>
        <fullName evidence="4">Cobyric acid synthase</fullName>
    </recommendedName>
</protein>
<dbReference type="GO" id="GO:0015420">
    <property type="term" value="F:ABC-type vitamin B12 transporter activity"/>
    <property type="evidence" value="ECO:0007669"/>
    <property type="project" value="UniProtKB-UniRule"/>
</dbReference>
<dbReference type="HAMAP" id="MF_00028">
    <property type="entry name" value="CobQ"/>
    <property type="match status" value="1"/>
</dbReference>
<dbReference type="CDD" id="cd05389">
    <property type="entry name" value="CobQ_N"/>
    <property type="match status" value="1"/>
</dbReference>
<evidence type="ECO:0000259" key="5">
    <source>
        <dbReference type="Pfam" id="PF01656"/>
    </source>
</evidence>
<dbReference type="UniPathway" id="UPA00148"/>
<evidence type="ECO:0000256" key="1">
    <source>
        <dbReference type="ARBA" id="ARBA00004953"/>
    </source>
</evidence>
<evidence type="ECO:0000313" key="7">
    <source>
        <dbReference type="EMBL" id="EHI56257.1"/>
    </source>
</evidence>
<name>G5GG47_9FIRM</name>
<dbReference type="NCBIfam" id="TIGR00313">
    <property type="entry name" value="cobQ"/>
    <property type="match status" value="1"/>
</dbReference>
<comment type="function">
    <text evidence="4">Catalyzes amidations at positions B, D, E, and G on adenosylcobyrinic A,C-diamide. NH(2) groups are provided by glutamine, and one molecule of ATP is hydrogenolyzed for each amidation.</text>
</comment>
<sequence>MADCIMIQGTMSNSGKSFVAAGLCRIFTQDGIRTAPFKSQNMSNNSFITNEGLEIGTAQTLQAIACKIPPLSCMNPILLKPNSDVGSQVIVNGIVYGNMNAAEYYRNKKKFIPDVLSAYKKLYDNYDAVVIEGAGSPAEINLQEDDIVNMGLAGLVDAPVILVADIDRGGVFASIYGTVMLLDKEARERIKGIVINKFRGDPDILMPGIKMIEDKIGKKVIGIIPYKSIDIEDEDSLSERLEYKKAVGVHKNLYSYEYLHDLKTVHKSGFNKQTEACVEIYIIKFPHISNFNDFNVFERIENVNVRYIENVEIFENTKMPDIIILPGTKNTMYDLAWLKANNFENKIKSAADSGTMIIGICGGFQMLGDLIDDSNFTEHGGLMHGLGMLDLDTIFETIKTRVDFNGFVDTGCKNPAYKVDVEKSYTDRNVFKYKSNEDPSIKGYEIHMGTSIKKGFGIEFIKEDKNSCRLVSLSNEDGSIWGSYIHGLFENEVFTQKVLNMASKNKIDFAGKIKDTSVYRDNQIDKLAELIRSNVDMNMVYKILKKSM</sequence>
<dbReference type="HOGENOM" id="CLU_019250_2_2_9"/>
<keyword evidence="8" id="KW-1185">Reference proteome</keyword>
<evidence type="ECO:0000256" key="4">
    <source>
        <dbReference type="HAMAP-Rule" id="MF_00028"/>
    </source>
</evidence>